<reference evidence="2" key="1">
    <citation type="submission" date="2015-09" db="EMBL/GenBank/DDBJ databases">
        <title>Draft Genome Sequences of Two Novel Amoeba-resistant Intranuclear Bacteria, Candidatus Berkiella cookevillensis and Candidatus Berkiella aquae.</title>
        <authorList>
            <person name="Mehari Y.T."/>
            <person name="Arivett B.A."/>
            <person name="Farone A.L."/>
            <person name="Gunderson J.H."/>
            <person name="Farone M.B."/>
        </authorList>
    </citation>
    <scope>NUCLEOTIDE SEQUENCE [LARGE SCALE GENOMIC DNA]</scope>
    <source>
        <strain evidence="2">CC99</strain>
    </source>
</reference>
<dbReference type="OrthoDB" id="6058696at2"/>
<proteinExistence type="predicted"/>
<reference evidence="3" key="3">
    <citation type="submission" date="2021-06" db="EMBL/GenBank/DDBJ databases">
        <title>Genomic Description and Analysis of Intracellular Bacteria, Candidatus Berkiella cookevillensis and Candidatus Berkiella aquae.</title>
        <authorList>
            <person name="Kidane D.T."/>
            <person name="Mehari Y.T."/>
            <person name="Rice F.C."/>
            <person name="Arivett B.A."/>
            <person name="Farone A.L."/>
            <person name="Berk S.G."/>
            <person name="Farone M.B."/>
        </authorList>
    </citation>
    <scope>NUCLEOTIDE SEQUENCE</scope>
    <source>
        <strain evidence="3">CC99</strain>
    </source>
</reference>
<dbReference type="RefSeq" id="WP_057625114.1">
    <property type="nucleotide sequence ID" value="NZ_LKHV02000001.1"/>
</dbReference>
<dbReference type="EMBL" id="LKHV01000011">
    <property type="protein sequence ID" value="KRG17886.1"/>
    <property type="molecule type" value="Genomic_DNA"/>
</dbReference>
<evidence type="ECO:0000313" key="3">
    <source>
        <dbReference type="EMBL" id="MCS5709008.1"/>
    </source>
</evidence>
<dbReference type="AlphaFoldDB" id="A0A0Q9YLT8"/>
<dbReference type="STRING" id="437022.CC99x_02009"/>
<evidence type="ECO:0000259" key="1">
    <source>
        <dbReference type="Pfam" id="PF05299"/>
    </source>
</evidence>
<evidence type="ECO:0000313" key="4">
    <source>
        <dbReference type="Proteomes" id="UP000051494"/>
    </source>
</evidence>
<dbReference type="InterPro" id="IPR027268">
    <property type="entry name" value="Peptidase_M4/M1_CTD_sf"/>
</dbReference>
<protein>
    <recommendedName>
        <fullName evidence="1">Peptidase M61 catalytic domain-containing protein</fullName>
    </recommendedName>
</protein>
<dbReference type="InterPro" id="IPR007963">
    <property type="entry name" value="Peptidase_M61_catalytic"/>
</dbReference>
<reference evidence="3" key="2">
    <citation type="journal article" date="2016" name="Genome Announc.">
        <title>Draft Genome Sequences of Two Novel Amoeba-Resistant Intranuclear Bacteria, 'Candidatus Berkiella cookevillensis' and 'Candidatus Berkiella aquae'.</title>
        <authorList>
            <person name="Mehari Y.T."/>
            <person name="Arivett B.A."/>
            <person name="Farone A.L."/>
            <person name="Gunderson J.H."/>
            <person name="Farone M.B."/>
        </authorList>
    </citation>
    <scope>NUCLEOTIDE SEQUENCE</scope>
    <source>
        <strain evidence="3">CC99</strain>
    </source>
</reference>
<dbReference type="EMBL" id="LKHV02000001">
    <property type="protein sequence ID" value="MCS5709008.1"/>
    <property type="molecule type" value="Genomic_DNA"/>
</dbReference>
<comment type="caution">
    <text evidence="2">The sequence shown here is derived from an EMBL/GenBank/DDBJ whole genome shotgun (WGS) entry which is preliminary data.</text>
</comment>
<gene>
    <name evidence="3" type="ORF">CC99x_008845</name>
    <name evidence="2" type="ORF">CC99x_02009</name>
</gene>
<accession>A0A0Q9YLT8</accession>
<dbReference type="Pfam" id="PF05299">
    <property type="entry name" value="Peptidase_M61"/>
    <property type="match status" value="1"/>
</dbReference>
<evidence type="ECO:0000313" key="2">
    <source>
        <dbReference type="EMBL" id="KRG17886.1"/>
    </source>
</evidence>
<dbReference type="Gene3D" id="1.10.390.10">
    <property type="entry name" value="Neutral Protease Domain 2"/>
    <property type="match status" value="1"/>
</dbReference>
<name>A0A0Q9YLT8_9GAMM</name>
<keyword evidence="4" id="KW-1185">Reference proteome</keyword>
<sequence>MRAILLMTFFSIVLCTHVFAIELSTNEIKYTFKHSENNANQLEVKVEFLGDSSGQTTVITPWGGSVNHLLNKHIKFAIDNGGKAIETKAEYTTFLHHPNARFTAEYTLTSNKENGSAMLPIIENEYIALYPTTTMLYPAKWDSSLMDATFDFSQLNEKYHMFSSYGLERIFKTNNSFDQVRFSQFFGSTKKPEILSKAYHQNYITTLGEWKLFKNISPTELLKQIIIYQRHVMKDENFPYYAAYIVKQPDEITYKFSSGLHNNNTLFLYIPDSDNTEKLSHLKHMFSHESFHAWIGNKIKIPPNIFKRYRWFSEGFTDYFGLKLAHDGGFVTHEEYANILNYHINNYYRSIFRTLSNQTYETIYDGFHAGFNFIQTRGHLVALLYDISHPKNGFHQLKHFIKDLAYHIDEQKQTFSEPMFWELFEKNFEPQFKSILQNHIFDGNEIILPNLQEFELYETTHQIIDPGFDVILSLKSNVICNVQENTPAHQAGLRNNTPFIDIRVINDKDNNEAIAIILMQDNKSSLVQYVPNQIERKILNYRVRT</sequence>
<organism evidence="2">
    <name type="scientific">Candidatus Berkiella cookevillensis</name>
    <dbReference type="NCBI Taxonomy" id="437022"/>
    <lineage>
        <taxon>Bacteria</taxon>
        <taxon>Pseudomonadati</taxon>
        <taxon>Pseudomonadota</taxon>
        <taxon>Gammaproteobacteria</taxon>
        <taxon>Candidatus Berkiellales</taxon>
        <taxon>Candidatus Berkiellaceae</taxon>
        <taxon>Candidatus Berkiella</taxon>
    </lineage>
</organism>
<feature type="domain" description="Peptidase M61 catalytic" evidence="1">
    <location>
        <begin position="284"/>
        <end position="351"/>
    </location>
</feature>
<dbReference type="Proteomes" id="UP000051494">
    <property type="component" value="Unassembled WGS sequence"/>
</dbReference>